<keyword evidence="2" id="KW-1185">Reference proteome</keyword>
<organism evidence="1 2">
    <name type="scientific">Gordonia amicalis</name>
    <dbReference type="NCBI Taxonomy" id="89053"/>
    <lineage>
        <taxon>Bacteria</taxon>
        <taxon>Bacillati</taxon>
        <taxon>Actinomycetota</taxon>
        <taxon>Actinomycetes</taxon>
        <taxon>Mycobacteriales</taxon>
        <taxon>Gordoniaceae</taxon>
        <taxon>Gordonia</taxon>
    </lineage>
</organism>
<dbReference type="Gene3D" id="3.40.50.11350">
    <property type="match status" value="1"/>
</dbReference>
<sequence length="202" mass="22753">MDSVEVVSSDFSALPRHLIYRSQQPVSGLPEEFDWREAFARMKLVPEIHDSAASYYLSHLADGPFVGVSVRANKFAHQKTLEASPVEWYIARMRELVAINPDLSFFLSCDDPSAQKYISDSVPRVFSLEKTGRYNSVEGVKEAVIDLYILSLASHILGPHWSSFVELSLACASSRTTFETSQQPPESVTLYPLPNKPLWWRG</sequence>
<protein>
    <submittedName>
        <fullName evidence="1">Uncharacterized protein</fullName>
    </submittedName>
</protein>
<gene>
    <name evidence="1" type="ORF">R3P94_22170</name>
</gene>
<proteinExistence type="predicted"/>
<comment type="caution">
    <text evidence="1">The sequence shown here is derived from an EMBL/GenBank/DDBJ whole genome shotgun (WGS) entry which is preliminary data.</text>
</comment>
<accession>A0ABU4DJP5</accession>
<dbReference type="Proteomes" id="UP001185779">
    <property type="component" value="Unassembled WGS sequence"/>
</dbReference>
<name>A0ABU4DJP5_9ACTN</name>
<dbReference type="RefSeq" id="WP_317505665.1">
    <property type="nucleotide sequence ID" value="NZ_JAWLKI010000039.1"/>
</dbReference>
<evidence type="ECO:0000313" key="2">
    <source>
        <dbReference type="Proteomes" id="UP001185779"/>
    </source>
</evidence>
<dbReference type="EMBL" id="JAWLKI010000039">
    <property type="protein sequence ID" value="MDV6309973.1"/>
    <property type="molecule type" value="Genomic_DNA"/>
</dbReference>
<reference evidence="1 2" key="1">
    <citation type="submission" date="2023-10" db="EMBL/GenBank/DDBJ databases">
        <title>Development of a sustainable strategy for remediation of hydrocarbon-contaminated territories based on the waste exchange concept.</title>
        <authorList>
            <person name="Krivoruchko A."/>
        </authorList>
    </citation>
    <scope>NUCLEOTIDE SEQUENCE [LARGE SCALE GENOMIC DNA]</scope>
    <source>
        <strain evidence="1 2">IEGM 1266</strain>
    </source>
</reference>
<evidence type="ECO:0000313" key="1">
    <source>
        <dbReference type="EMBL" id="MDV6309973.1"/>
    </source>
</evidence>